<evidence type="ECO:0000256" key="2">
    <source>
        <dbReference type="ARBA" id="ARBA00022692"/>
    </source>
</evidence>
<evidence type="ECO:0000256" key="3">
    <source>
        <dbReference type="ARBA" id="ARBA00022989"/>
    </source>
</evidence>
<name>A0A1Q3EP50_LENED</name>
<evidence type="ECO:0000256" key="1">
    <source>
        <dbReference type="ARBA" id="ARBA00007387"/>
    </source>
</evidence>
<evidence type="ECO:0000256" key="6">
    <source>
        <dbReference type="ARBA" id="ARBA00034303"/>
    </source>
</evidence>
<dbReference type="Pfam" id="PF05705">
    <property type="entry name" value="DUF829"/>
    <property type="match status" value="1"/>
</dbReference>
<proteinExistence type="inferred from homology"/>
<evidence type="ECO:0000313" key="8">
    <source>
        <dbReference type="Proteomes" id="UP000188533"/>
    </source>
</evidence>
<protein>
    <submittedName>
        <fullName evidence="7">Indole-diterpene biosynthesis protein</fullName>
    </submittedName>
</protein>
<dbReference type="Gene3D" id="3.40.50.1820">
    <property type="entry name" value="alpha/beta hydrolase"/>
    <property type="match status" value="1"/>
</dbReference>
<evidence type="ECO:0000256" key="5">
    <source>
        <dbReference type="ARBA" id="ARBA00023242"/>
    </source>
</evidence>
<dbReference type="AlphaFoldDB" id="A0A1Q3EP50"/>
<evidence type="ECO:0000313" key="7">
    <source>
        <dbReference type="EMBL" id="GAW08874.1"/>
    </source>
</evidence>
<dbReference type="SUPFAM" id="SSF53474">
    <property type="entry name" value="alpha/beta-Hydrolases"/>
    <property type="match status" value="1"/>
</dbReference>
<dbReference type="EMBL" id="BDGU01000822">
    <property type="protein sequence ID" value="GAW08874.1"/>
    <property type="molecule type" value="Genomic_DNA"/>
</dbReference>
<comment type="similarity">
    <text evidence="1">Belongs to the TMEM53 family.</text>
</comment>
<keyword evidence="5" id="KW-0539">Nucleus</keyword>
<dbReference type="Proteomes" id="UP000188533">
    <property type="component" value="Unassembled WGS sequence"/>
</dbReference>
<reference evidence="7 8" key="2">
    <citation type="submission" date="2017-02" db="EMBL/GenBank/DDBJ databases">
        <title>A genome survey and senescence transcriptome analysis in Lentinula edodes.</title>
        <authorList>
            <person name="Sakamoto Y."/>
            <person name="Nakade K."/>
            <person name="Sato S."/>
            <person name="Yoshida Y."/>
            <person name="Miyazaki K."/>
            <person name="Natsume S."/>
            <person name="Konno N."/>
        </authorList>
    </citation>
    <scope>NUCLEOTIDE SEQUENCE [LARGE SCALE GENOMIC DNA]</scope>
    <source>
        <strain evidence="7 8">NBRC 111202</strain>
    </source>
</reference>
<sequence length="386" mass="43532">MLFSRSENMPFCQDYRGTRRTRCGWLRAAEASKRKVRTDPAVPPFRFTDALAMVGLLSEYLFLLDWSKTDLPQSSHRLYILPVSTMSLSFSIKDSDLVPVGKGIYLRRAPPFTGTYNVLEPSPPNIILIFGWMGAKLPHIFKYTKVYEDVFPNATQVIITSNPQLFWSSNRTRMKNLLPVMEILEAHGCSGALPAGQESDAPRILAHCFSNGGGVQLLTLGNLLRSKWSLDLHGGHVSALVIDSCPGTPSLWRTVQAFCVFLPALLRIPSVILVTFIYGIITLVKQWVFGVQPISERLKEGLLRKGPQGGILPWMNEQTPRMYVCSKKDDLIPIDQIEEHVKEARRRGLNAKIEMYEDTPHVAHARSYPERYWGAVKDLWVSADSM</sequence>
<keyword evidence="4" id="KW-0472">Membrane</keyword>
<dbReference type="GO" id="GO:0005640">
    <property type="term" value="C:nuclear outer membrane"/>
    <property type="evidence" value="ECO:0007669"/>
    <property type="project" value="UniProtKB-SubCell"/>
</dbReference>
<evidence type="ECO:0000256" key="4">
    <source>
        <dbReference type="ARBA" id="ARBA00023136"/>
    </source>
</evidence>
<dbReference type="InterPro" id="IPR008547">
    <property type="entry name" value="DUF829_TMEM53"/>
</dbReference>
<comment type="caution">
    <text evidence="7">The sequence shown here is derived from an EMBL/GenBank/DDBJ whole genome shotgun (WGS) entry which is preliminary data.</text>
</comment>
<organism evidence="7 8">
    <name type="scientific">Lentinula edodes</name>
    <name type="common">Shiitake mushroom</name>
    <name type="synonym">Lentinus edodes</name>
    <dbReference type="NCBI Taxonomy" id="5353"/>
    <lineage>
        <taxon>Eukaryota</taxon>
        <taxon>Fungi</taxon>
        <taxon>Dikarya</taxon>
        <taxon>Basidiomycota</taxon>
        <taxon>Agaricomycotina</taxon>
        <taxon>Agaricomycetes</taxon>
        <taxon>Agaricomycetidae</taxon>
        <taxon>Agaricales</taxon>
        <taxon>Marasmiineae</taxon>
        <taxon>Omphalotaceae</taxon>
        <taxon>Lentinula</taxon>
    </lineage>
</organism>
<dbReference type="PANTHER" id="PTHR12265">
    <property type="entry name" value="TRANSMEMBRANE PROTEIN 53"/>
    <property type="match status" value="1"/>
</dbReference>
<accession>A0A1Q3EP50</accession>
<keyword evidence="2" id="KW-0812">Transmembrane</keyword>
<dbReference type="InterPro" id="IPR029058">
    <property type="entry name" value="AB_hydrolase_fold"/>
</dbReference>
<keyword evidence="3" id="KW-1133">Transmembrane helix</keyword>
<reference evidence="7 8" key="1">
    <citation type="submission" date="2016-08" db="EMBL/GenBank/DDBJ databases">
        <authorList>
            <consortium name="Lentinula edodes genome sequencing consortium"/>
            <person name="Sakamoto Y."/>
            <person name="Nakade K."/>
            <person name="Sato S."/>
            <person name="Yoshida Y."/>
            <person name="Miyazaki K."/>
            <person name="Natsume S."/>
            <person name="Konno N."/>
        </authorList>
    </citation>
    <scope>NUCLEOTIDE SEQUENCE [LARGE SCALE GENOMIC DNA]</scope>
    <source>
        <strain evidence="7 8">NBRC 111202</strain>
    </source>
</reference>
<comment type="subcellular location">
    <subcellularLocation>
        <location evidence="6">Nucleus outer membrane</location>
        <topology evidence="6">Single-pass membrane protein</topology>
    </subcellularLocation>
</comment>
<gene>
    <name evidence="7" type="ORF">LENED_010982</name>
</gene>
<dbReference type="PANTHER" id="PTHR12265:SF30">
    <property type="entry name" value="TRANSMEMBRANE PROTEIN 53"/>
    <property type="match status" value="1"/>
</dbReference>
<keyword evidence="8" id="KW-1185">Reference proteome</keyword>